<proteinExistence type="predicted"/>
<dbReference type="AlphaFoldDB" id="A0A016WAP0"/>
<evidence type="ECO:0000313" key="2">
    <source>
        <dbReference type="Proteomes" id="UP000024635"/>
    </source>
</evidence>
<organism evidence="1 2">
    <name type="scientific">Ancylostoma ceylanicum</name>
    <dbReference type="NCBI Taxonomy" id="53326"/>
    <lineage>
        <taxon>Eukaryota</taxon>
        <taxon>Metazoa</taxon>
        <taxon>Ecdysozoa</taxon>
        <taxon>Nematoda</taxon>
        <taxon>Chromadorea</taxon>
        <taxon>Rhabditida</taxon>
        <taxon>Rhabditina</taxon>
        <taxon>Rhabditomorpha</taxon>
        <taxon>Strongyloidea</taxon>
        <taxon>Ancylostomatidae</taxon>
        <taxon>Ancylostomatinae</taxon>
        <taxon>Ancylostoma</taxon>
    </lineage>
</organism>
<protein>
    <recommendedName>
        <fullName evidence="3">Reverse transcriptase domain-containing protein</fullName>
    </recommendedName>
</protein>
<sequence>MTCFYDVREGVRQGDTVSPELFTATLEDVMQTLQWDNKELVDFDEVCGKIGLQPNLTKTMFMRNGWVSDASFSLSGTTISELGEHIRASKT</sequence>
<evidence type="ECO:0000313" key="1">
    <source>
        <dbReference type="EMBL" id="EYC36705.1"/>
    </source>
</evidence>
<name>A0A016WAP0_9BILA</name>
<accession>A0A016WAP0</accession>
<gene>
    <name evidence="1" type="primary">Acey_s0865.g2758</name>
    <name evidence="1" type="ORF">Y032_0865g2758</name>
</gene>
<evidence type="ECO:0008006" key="3">
    <source>
        <dbReference type="Google" id="ProtNLM"/>
    </source>
</evidence>
<comment type="caution">
    <text evidence="1">The sequence shown here is derived from an EMBL/GenBank/DDBJ whole genome shotgun (WGS) entry which is preliminary data.</text>
</comment>
<dbReference type="Proteomes" id="UP000024635">
    <property type="component" value="Unassembled WGS sequence"/>
</dbReference>
<keyword evidence="2" id="KW-1185">Reference proteome</keyword>
<reference evidence="2" key="1">
    <citation type="journal article" date="2015" name="Nat. Genet.">
        <title>The genome and transcriptome of the zoonotic hookworm Ancylostoma ceylanicum identify infection-specific gene families.</title>
        <authorList>
            <person name="Schwarz E.M."/>
            <person name="Hu Y."/>
            <person name="Antoshechkin I."/>
            <person name="Miller M.M."/>
            <person name="Sternberg P.W."/>
            <person name="Aroian R.V."/>
        </authorList>
    </citation>
    <scope>NUCLEOTIDE SEQUENCE</scope>
    <source>
        <strain evidence="2">HY135</strain>
    </source>
</reference>
<dbReference type="EMBL" id="JARK01000465">
    <property type="protein sequence ID" value="EYC36705.1"/>
    <property type="molecule type" value="Genomic_DNA"/>
</dbReference>